<evidence type="ECO:0000259" key="6">
    <source>
        <dbReference type="Pfam" id="PF13193"/>
    </source>
</evidence>
<dbReference type="InterPro" id="IPR020845">
    <property type="entry name" value="AMP-binding_CS"/>
</dbReference>
<reference evidence="7 8" key="1">
    <citation type="submission" date="2019-03" db="EMBL/GenBank/DDBJ databases">
        <title>Genomics of glacier-inhabiting Cryobacterium strains.</title>
        <authorList>
            <person name="Liu Q."/>
            <person name="Xin Y.-H."/>
        </authorList>
    </citation>
    <scope>NUCLEOTIDE SEQUENCE [LARGE SCALE GENOMIC DNA]</scope>
    <source>
        <strain evidence="7 8">Hh15</strain>
    </source>
</reference>
<dbReference type="STRING" id="1424661.SAMN05216281_11826"/>
<dbReference type="InterPro" id="IPR025110">
    <property type="entry name" value="AMP-bd_C"/>
</dbReference>
<dbReference type="FunFam" id="3.30.300.30:FF:000028">
    <property type="entry name" value="AMP-dependent synthetase"/>
    <property type="match status" value="1"/>
</dbReference>
<dbReference type="Proteomes" id="UP000297654">
    <property type="component" value="Unassembled WGS sequence"/>
</dbReference>
<evidence type="ECO:0000313" key="8">
    <source>
        <dbReference type="Proteomes" id="UP000297654"/>
    </source>
</evidence>
<dbReference type="Pfam" id="PF00501">
    <property type="entry name" value="AMP-binding"/>
    <property type="match status" value="1"/>
</dbReference>
<evidence type="ECO:0000259" key="5">
    <source>
        <dbReference type="Pfam" id="PF00501"/>
    </source>
</evidence>
<dbReference type="PANTHER" id="PTHR43605">
    <property type="entry name" value="ACYL-COENZYME A SYNTHETASE"/>
    <property type="match status" value="1"/>
</dbReference>
<dbReference type="OrthoDB" id="9803968at2"/>
<accession>A0A1H8KAT2</accession>
<dbReference type="GO" id="GO:0016405">
    <property type="term" value="F:CoA-ligase activity"/>
    <property type="evidence" value="ECO:0007669"/>
    <property type="project" value="UniProtKB-ARBA"/>
</dbReference>
<name>A0A1H8KAT2_9MICO</name>
<dbReference type="Gene3D" id="3.40.50.12780">
    <property type="entry name" value="N-terminal domain of ligase-like"/>
    <property type="match status" value="1"/>
</dbReference>
<keyword evidence="2" id="KW-0436">Ligase</keyword>
<dbReference type="Gene3D" id="3.30.300.30">
    <property type="match status" value="1"/>
</dbReference>
<feature type="domain" description="AMP-binding enzyme C-terminal" evidence="6">
    <location>
        <begin position="468"/>
        <end position="545"/>
    </location>
</feature>
<dbReference type="InterPro" id="IPR042099">
    <property type="entry name" value="ANL_N_sf"/>
</dbReference>
<keyword evidence="8" id="KW-1185">Reference proteome</keyword>
<dbReference type="InterPro" id="IPR051087">
    <property type="entry name" value="Mitochondrial_ACSM"/>
</dbReference>
<evidence type="ECO:0000256" key="1">
    <source>
        <dbReference type="ARBA" id="ARBA00006432"/>
    </source>
</evidence>
<proteinExistence type="inferred from homology"/>
<protein>
    <submittedName>
        <fullName evidence="7">AMP-dependent synthetase</fullName>
    </submittedName>
</protein>
<evidence type="ECO:0000256" key="3">
    <source>
        <dbReference type="ARBA" id="ARBA00022741"/>
    </source>
</evidence>
<dbReference type="GO" id="GO:0004321">
    <property type="term" value="F:fatty-acyl-CoA synthase activity"/>
    <property type="evidence" value="ECO:0007669"/>
    <property type="project" value="TreeGrafter"/>
</dbReference>
<keyword evidence="3" id="KW-0547">Nucleotide-binding</keyword>
<gene>
    <name evidence="7" type="ORF">E3O10_04940</name>
</gene>
<dbReference type="PANTHER" id="PTHR43605:SF10">
    <property type="entry name" value="ACYL-COA SYNTHETASE MEDIUM CHAIN FAMILY MEMBER 3"/>
    <property type="match status" value="1"/>
</dbReference>
<sequence length="579" mass="63901">MTHQVSTNTTNTSKTNTSTLNYRAARDQLLALRDDHARAAQEFLWPDVGEHFNWATDWFDVLARGNDKIALWIVEEDGSEQKFTFDEMAHRSDRVATWLSRQGVGRGDHVMLMLGNQREIWEAMLAIMKVGAVIMPTSAVLASHDLTDRVRRGGVRHVIANSADAAKFDDVPGDYTRIGVGEPRPGWANFADAYRVTPEPITTVVASADPSLIYFTSGTTSKPKMVLHSQTSYPVGHLSTMYWLGLRPGDVHLAISSPGWGKHAWSCFFAPWIAEATVFVYNYSKFDPNALIAQLHRAKVNTFCAPPTVWRMLIQADVGARPDSLRELLSAGEPLNPEVIRQIDNGWKLTIRDGFGQTETTAIVGNGPGSRLKAGSMGLPLPGVSIQLLDPITELPADEGEICLDLSQSPVNLMSGYHGEPDLTAHAIRGGFFHTGDVATVDADGYLTFIGRTDDVFKSSDYKVSPFEVESVLLEHPAVAEAAVVPAPDVTRLNIPKAYIHLAPGWEPTAETAEAVLRHARTGLPAYMRVRRVEFFDLPKTISGKIRRVELREREDDAAAAGTRLPDEWRDDQFPGLKR</sequence>
<dbReference type="InterPro" id="IPR000873">
    <property type="entry name" value="AMP-dep_synth/lig_dom"/>
</dbReference>
<comment type="similarity">
    <text evidence="1">Belongs to the ATP-dependent AMP-binding enzyme family.</text>
</comment>
<organism evidence="7 8">
    <name type="scientific">Cryobacterium luteum</name>
    <dbReference type="NCBI Taxonomy" id="1424661"/>
    <lineage>
        <taxon>Bacteria</taxon>
        <taxon>Bacillati</taxon>
        <taxon>Actinomycetota</taxon>
        <taxon>Actinomycetes</taxon>
        <taxon>Micrococcales</taxon>
        <taxon>Microbacteriaceae</taxon>
        <taxon>Cryobacterium</taxon>
    </lineage>
</organism>
<dbReference type="Pfam" id="PF13193">
    <property type="entry name" value="AMP-binding_C"/>
    <property type="match status" value="1"/>
</dbReference>
<evidence type="ECO:0000313" key="7">
    <source>
        <dbReference type="EMBL" id="TFB92389.1"/>
    </source>
</evidence>
<dbReference type="GO" id="GO:0015645">
    <property type="term" value="F:fatty acid ligase activity"/>
    <property type="evidence" value="ECO:0007669"/>
    <property type="project" value="TreeGrafter"/>
</dbReference>
<evidence type="ECO:0000256" key="2">
    <source>
        <dbReference type="ARBA" id="ARBA00022598"/>
    </source>
</evidence>
<keyword evidence="4" id="KW-0067">ATP-binding</keyword>
<dbReference type="GO" id="GO:0006637">
    <property type="term" value="P:acyl-CoA metabolic process"/>
    <property type="evidence" value="ECO:0007669"/>
    <property type="project" value="TreeGrafter"/>
</dbReference>
<dbReference type="EMBL" id="SOFF01000016">
    <property type="protein sequence ID" value="TFB92389.1"/>
    <property type="molecule type" value="Genomic_DNA"/>
</dbReference>
<dbReference type="InterPro" id="IPR045851">
    <property type="entry name" value="AMP-bd_C_sf"/>
</dbReference>
<dbReference type="AlphaFoldDB" id="A0A1H8KAT2"/>
<dbReference type="SUPFAM" id="SSF56801">
    <property type="entry name" value="Acetyl-CoA synthetase-like"/>
    <property type="match status" value="1"/>
</dbReference>
<evidence type="ECO:0000256" key="4">
    <source>
        <dbReference type="ARBA" id="ARBA00022840"/>
    </source>
</evidence>
<comment type="caution">
    <text evidence="7">The sequence shown here is derived from an EMBL/GenBank/DDBJ whole genome shotgun (WGS) entry which is preliminary data.</text>
</comment>
<dbReference type="GO" id="GO:0006633">
    <property type="term" value="P:fatty acid biosynthetic process"/>
    <property type="evidence" value="ECO:0007669"/>
    <property type="project" value="TreeGrafter"/>
</dbReference>
<dbReference type="GO" id="GO:0005524">
    <property type="term" value="F:ATP binding"/>
    <property type="evidence" value="ECO:0007669"/>
    <property type="project" value="UniProtKB-KW"/>
</dbReference>
<feature type="domain" description="AMP-dependent synthetase/ligase" evidence="5">
    <location>
        <begin position="63"/>
        <end position="417"/>
    </location>
</feature>
<dbReference type="PROSITE" id="PS00455">
    <property type="entry name" value="AMP_BINDING"/>
    <property type="match status" value="1"/>
</dbReference>
<dbReference type="RefSeq" id="WP_092111833.1">
    <property type="nucleotide sequence ID" value="NZ_FOCN01000018.1"/>
</dbReference>